<evidence type="ECO:0000256" key="7">
    <source>
        <dbReference type="ARBA" id="ARBA00022692"/>
    </source>
</evidence>
<dbReference type="CDD" id="cd00075">
    <property type="entry name" value="HATPase"/>
    <property type="match status" value="1"/>
</dbReference>
<proteinExistence type="predicted"/>
<feature type="transmembrane region" description="Helical" evidence="14">
    <location>
        <begin position="12"/>
        <end position="39"/>
    </location>
</feature>
<evidence type="ECO:0000256" key="4">
    <source>
        <dbReference type="ARBA" id="ARBA00022475"/>
    </source>
</evidence>
<dbReference type="PROSITE" id="PS50109">
    <property type="entry name" value="HIS_KIN"/>
    <property type="match status" value="1"/>
</dbReference>
<evidence type="ECO:0000313" key="18">
    <source>
        <dbReference type="Proteomes" id="UP000292927"/>
    </source>
</evidence>
<evidence type="ECO:0000256" key="6">
    <source>
        <dbReference type="ARBA" id="ARBA00022679"/>
    </source>
</evidence>
<dbReference type="SMART" id="SM00388">
    <property type="entry name" value="HisKA"/>
    <property type="match status" value="1"/>
</dbReference>
<comment type="catalytic activity">
    <reaction evidence="1">
        <text>ATP + protein L-histidine = ADP + protein N-phospho-L-histidine.</text>
        <dbReference type="EC" id="2.7.13.3"/>
    </reaction>
</comment>
<dbReference type="InterPro" id="IPR003661">
    <property type="entry name" value="HisK_dim/P_dom"/>
</dbReference>
<comment type="subcellular location">
    <subcellularLocation>
        <location evidence="2">Cell membrane</location>
        <topology evidence="2">Multi-pass membrane protein</topology>
    </subcellularLocation>
</comment>
<comment type="caution">
    <text evidence="17">The sequence shown here is derived from an EMBL/GenBank/DDBJ whole genome shotgun (WGS) entry which is preliminary data.</text>
</comment>
<dbReference type="FunFam" id="1.10.287.130:FF:000008">
    <property type="entry name" value="Two-component sensor histidine kinase"/>
    <property type="match status" value="1"/>
</dbReference>
<dbReference type="SUPFAM" id="SSF47384">
    <property type="entry name" value="Homodimeric domain of signal transducing histidine kinase"/>
    <property type="match status" value="1"/>
</dbReference>
<evidence type="ECO:0000256" key="8">
    <source>
        <dbReference type="ARBA" id="ARBA00022741"/>
    </source>
</evidence>
<dbReference type="Pfam" id="PF00512">
    <property type="entry name" value="HisKA"/>
    <property type="match status" value="1"/>
</dbReference>
<dbReference type="InterPro" id="IPR036890">
    <property type="entry name" value="HATPase_C_sf"/>
</dbReference>
<dbReference type="Gene3D" id="1.10.287.130">
    <property type="match status" value="1"/>
</dbReference>
<evidence type="ECO:0000259" key="16">
    <source>
        <dbReference type="PROSITE" id="PS50885"/>
    </source>
</evidence>
<evidence type="ECO:0000256" key="13">
    <source>
        <dbReference type="ARBA" id="ARBA00023136"/>
    </source>
</evidence>
<dbReference type="InterPro" id="IPR003594">
    <property type="entry name" value="HATPase_dom"/>
</dbReference>
<dbReference type="Gene3D" id="3.30.565.10">
    <property type="entry name" value="Histidine kinase-like ATPase, C-terminal domain"/>
    <property type="match status" value="1"/>
</dbReference>
<evidence type="ECO:0000256" key="5">
    <source>
        <dbReference type="ARBA" id="ARBA00022553"/>
    </source>
</evidence>
<evidence type="ECO:0000313" key="17">
    <source>
        <dbReference type="EMBL" id="RZT02859.1"/>
    </source>
</evidence>
<evidence type="ECO:0000256" key="2">
    <source>
        <dbReference type="ARBA" id="ARBA00004651"/>
    </source>
</evidence>
<dbReference type="InterPro" id="IPR004358">
    <property type="entry name" value="Sig_transdc_His_kin-like_C"/>
</dbReference>
<dbReference type="OrthoDB" id="9792991at2"/>
<dbReference type="EC" id="2.7.13.3" evidence="3"/>
<dbReference type="GO" id="GO:0005886">
    <property type="term" value="C:plasma membrane"/>
    <property type="evidence" value="ECO:0007669"/>
    <property type="project" value="UniProtKB-SubCell"/>
</dbReference>
<feature type="domain" description="Histidine kinase" evidence="15">
    <location>
        <begin position="150"/>
        <end position="367"/>
    </location>
</feature>
<dbReference type="SUPFAM" id="SSF55874">
    <property type="entry name" value="ATPase domain of HSP90 chaperone/DNA topoisomerase II/histidine kinase"/>
    <property type="match status" value="1"/>
</dbReference>
<evidence type="ECO:0000256" key="10">
    <source>
        <dbReference type="ARBA" id="ARBA00022840"/>
    </source>
</evidence>
<dbReference type="SUPFAM" id="SSF158472">
    <property type="entry name" value="HAMP domain-like"/>
    <property type="match status" value="1"/>
</dbReference>
<dbReference type="InterPro" id="IPR050398">
    <property type="entry name" value="HssS/ArlS-like"/>
</dbReference>
<evidence type="ECO:0000256" key="9">
    <source>
        <dbReference type="ARBA" id="ARBA00022777"/>
    </source>
</evidence>
<evidence type="ECO:0000256" key="12">
    <source>
        <dbReference type="ARBA" id="ARBA00023012"/>
    </source>
</evidence>
<dbReference type="PROSITE" id="PS50885">
    <property type="entry name" value="HAMP"/>
    <property type="match status" value="1"/>
</dbReference>
<dbReference type="Pfam" id="PF00672">
    <property type="entry name" value="HAMP"/>
    <property type="match status" value="1"/>
</dbReference>
<keyword evidence="12" id="KW-0902">Two-component regulatory system</keyword>
<dbReference type="PRINTS" id="PR00344">
    <property type="entry name" value="BCTRLSENSOR"/>
</dbReference>
<dbReference type="Pfam" id="PF02518">
    <property type="entry name" value="HATPase_c"/>
    <property type="match status" value="1"/>
</dbReference>
<evidence type="ECO:0000256" key="14">
    <source>
        <dbReference type="SAM" id="Phobius"/>
    </source>
</evidence>
<gene>
    <name evidence="17" type="ORF">EV209_0988</name>
</gene>
<name>A0A4Q7PPC4_9FIRM</name>
<dbReference type="Proteomes" id="UP000292927">
    <property type="component" value="Unassembled WGS sequence"/>
</dbReference>
<dbReference type="SMART" id="SM00304">
    <property type="entry name" value="HAMP"/>
    <property type="match status" value="1"/>
</dbReference>
<accession>A0A4Q7PPC4</accession>
<dbReference type="PANTHER" id="PTHR45528:SF1">
    <property type="entry name" value="SENSOR HISTIDINE KINASE CPXA"/>
    <property type="match status" value="1"/>
</dbReference>
<protein>
    <recommendedName>
        <fullName evidence="3">histidine kinase</fullName>
        <ecNumber evidence="3">2.7.13.3</ecNumber>
    </recommendedName>
</protein>
<evidence type="ECO:0000259" key="15">
    <source>
        <dbReference type="PROSITE" id="PS50109"/>
    </source>
</evidence>
<keyword evidence="18" id="KW-1185">Reference proteome</keyword>
<dbReference type="InterPro" id="IPR003660">
    <property type="entry name" value="HAMP_dom"/>
</dbReference>
<dbReference type="EMBL" id="SGXF01000001">
    <property type="protein sequence ID" value="RZT02859.1"/>
    <property type="molecule type" value="Genomic_DNA"/>
</dbReference>
<sequence>MKSKFRQSYHGQMLLHVLISGAVTCAAEIILVVNFWMILGLLEQNGYSGTFLGEDMPSVIFQVIFCTLAGIILFTLCFGLLQRRSIRYVRELSEAVRDIADGDLTRTVKVDGDDEFAEMASLLNRMAEEIKVLMAKERDAERTKNELITNVAHDLRTPLTSVIGYLELLTCGNVRDEETRNKYLEIACQKSRRLQNLIEELFGFTKLTYGTIAVKVGRVDLVKLLEQLLDEFYPQFTASGLTYEYKTDVPSLMMNGDGNLLARLFDNLINNAIKYGADGKLVRVVLRLEDQTVAVQVINFGYVIPPKDLAQIFNKFYRVERARSSQSGGTGLGLAIARNIAELHGGSIDVSSDIRGTVFEVKLPTDYNFRKEGFEAENELEQV</sequence>
<feature type="transmembrane region" description="Helical" evidence="14">
    <location>
        <begin position="59"/>
        <end position="81"/>
    </location>
</feature>
<dbReference type="GO" id="GO:0005524">
    <property type="term" value="F:ATP binding"/>
    <property type="evidence" value="ECO:0007669"/>
    <property type="project" value="UniProtKB-KW"/>
</dbReference>
<keyword evidence="8" id="KW-0547">Nucleotide-binding</keyword>
<reference evidence="17 18" key="1">
    <citation type="submission" date="2019-02" db="EMBL/GenBank/DDBJ databases">
        <title>Genomic Encyclopedia of Type Strains, Phase IV (KMG-IV): sequencing the most valuable type-strain genomes for metagenomic binning, comparative biology and taxonomic classification.</title>
        <authorList>
            <person name="Goeker M."/>
        </authorList>
    </citation>
    <scope>NUCLEOTIDE SEQUENCE [LARGE SCALE GENOMIC DNA]</scope>
    <source>
        <strain evidence="17 18">DSM 29486</strain>
    </source>
</reference>
<evidence type="ECO:0000256" key="3">
    <source>
        <dbReference type="ARBA" id="ARBA00012438"/>
    </source>
</evidence>
<dbReference type="Gene3D" id="6.10.340.10">
    <property type="match status" value="1"/>
</dbReference>
<keyword evidence="7 14" id="KW-0812">Transmembrane</keyword>
<evidence type="ECO:0000256" key="11">
    <source>
        <dbReference type="ARBA" id="ARBA00022989"/>
    </source>
</evidence>
<dbReference type="CDD" id="cd06225">
    <property type="entry name" value="HAMP"/>
    <property type="match status" value="1"/>
</dbReference>
<dbReference type="PANTHER" id="PTHR45528">
    <property type="entry name" value="SENSOR HISTIDINE KINASE CPXA"/>
    <property type="match status" value="1"/>
</dbReference>
<keyword evidence="13 14" id="KW-0472">Membrane</keyword>
<keyword evidence="11 14" id="KW-1133">Transmembrane helix</keyword>
<dbReference type="SMART" id="SM00387">
    <property type="entry name" value="HATPase_c"/>
    <property type="match status" value="1"/>
</dbReference>
<dbReference type="InterPro" id="IPR036097">
    <property type="entry name" value="HisK_dim/P_sf"/>
</dbReference>
<dbReference type="InterPro" id="IPR005467">
    <property type="entry name" value="His_kinase_dom"/>
</dbReference>
<keyword evidence="5" id="KW-0597">Phosphoprotein</keyword>
<keyword evidence="10" id="KW-0067">ATP-binding</keyword>
<dbReference type="CDD" id="cd00082">
    <property type="entry name" value="HisKA"/>
    <property type="match status" value="1"/>
</dbReference>
<dbReference type="RefSeq" id="WP_130433592.1">
    <property type="nucleotide sequence ID" value="NZ_SGXF01000001.1"/>
</dbReference>
<organism evidence="17 18">
    <name type="scientific">Cuneatibacter caecimuris</name>
    <dbReference type="NCBI Taxonomy" id="1796618"/>
    <lineage>
        <taxon>Bacteria</taxon>
        <taxon>Bacillati</taxon>
        <taxon>Bacillota</taxon>
        <taxon>Clostridia</taxon>
        <taxon>Lachnospirales</taxon>
        <taxon>Lachnospiraceae</taxon>
        <taxon>Cuneatibacter</taxon>
    </lineage>
</organism>
<keyword evidence="4" id="KW-1003">Cell membrane</keyword>
<evidence type="ECO:0000256" key="1">
    <source>
        <dbReference type="ARBA" id="ARBA00000085"/>
    </source>
</evidence>
<keyword evidence="9 17" id="KW-0418">Kinase</keyword>
<feature type="domain" description="HAMP" evidence="16">
    <location>
        <begin position="83"/>
        <end position="135"/>
    </location>
</feature>
<dbReference type="GO" id="GO:0000155">
    <property type="term" value="F:phosphorelay sensor kinase activity"/>
    <property type="evidence" value="ECO:0007669"/>
    <property type="project" value="InterPro"/>
</dbReference>
<keyword evidence="6" id="KW-0808">Transferase</keyword>
<dbReference type="FunFam" id="3.30.565.10:FF:000013">
    <property type="entry name" value="Two-component sensor histidine kinase"/>
    <property type="match status" value="1"/>
</dbReference>
<dbReference type="AlphaFoldDB" id="A0A4Q7PPC4"/>